<reference evidence="4 5" key="1">
    <citation type="submission" date="2017-02" db="EMBL/GenBank/DDBJ databases">
        <authorList>
            <person name="Peterson S.W."/>
        </authorList>
    </citation>
    <scope>NUCLEOTIDE SEQUENCE [LARGE SCALE GENOMIC DNA]</scope>
    <source>
        <strain evidence="4 5">DSM 25262</strain>
    </source>
</reference>
<dbReference type="EMBL" id="FUZU01000001">
    <property type="protein sequence ID" value="SKC58129.1"/>
    <property type="molecule type" value="Genomic_DNA"/>
</dbReference>
<evidence type="ECO:0000259" key="3">
    <source>
        <dbReference type="Pfam" id="PF18942"/>
    </source>
</evidence>
<dbReference type="AlphaFoldDB" id="A0A1T5K3S6"/>
<proteinExistence type="predicted"/>
<dbReference type="InterPro" id="IPR036691">
    <property type="entry name" value="Endo/exonu/phosph_ase_sf"/>
</dbReference>
<dbReference type="STRING" id="688867.SAMN05660236_1765"/>
<dbReference type="OrthoDB" id="5500612at2"/>
<accession>A0A1T5K3S6</accession>
<dbReference type="GO" id="GO:0004527">
    <property type="term" value="F:exonuclease activity"/>
    <property type="evidence" value="ECO:0007669"/>
    <property type="project" value="UniProtKB-KW"/>
</dbReference>
<keyword evidence="4" id="KW-0540">Nuclease</keyword>
<dbReference type="InterPro" id="IPR038081">
    <property type="entry name" value="CalX-like_sf"/>
</dbReference>
<dbReference type="GO" id="GO:0004519">
    <property type="term" value="F:endonuclease activity"/>
    <property type="evidence" value="ECO:0007669"/>
    <property type="project" value="UniProtKB-KW"/>
</dbReference>
<keyword evidence="4" id="KW-0255">Endonuclease</keyword>
<organism evidence="4 5">
    <name type="scientific">Ohtaekwangia koreensis</name>
    <dbReference type="NCBI Taxonomy" id="688867"/>
    <lineage>
        <taxon>Bacteria</taxon>
        <taxon>Pseudomonadati</taxon>
        <taxon>Bacteroidota</taxon>
        <taxon>Cytophagia</taxon>
        <taxon>Cytophagales</taxon>
        <taxon>Fulvivirgaceae</taxon>
        <taxon>Ohtaekwangia</taxon>
    </lineage>
</organism>
<dbReference type="Gene3D" id="3.60.10.10">
    <property type="entry name" value="Endonuclease/exonuclease/phosphatase"/>
    <property type="match status" value="1"/>
</dbReference>
<evidence type="ECO:0000259" key="2">
    <source>
        <dbReference type="Pfam" id="PF03372"/>
    </source>
</evidence>
<protein>
    <submittedName>
        <fullName evidence="4">Endonuclease/Exonuclease/phosphatase family protein</fullName>
    </submittedName>
</protein>
<name>A0A1T5K3S6_9BACT</name>
<dbReference type="Pfam" id="PF18942">
    <property type="entry name" value="DUF5689"/>
    <property type="match status" value="1"/>
</dbReference>
<sequence>MKHHYPLVFFLLFLPAVAFAQVNLNFINSPYTQHFDSLASSGTTNDLATLPTGWTFSESGTNANTTYAAGTGSSNAGNTYSFGLTSEDRALGGLLSGSLSTTVGAGFANYTGSTITSLQITYRGEQWRLGATGRGADRLDFQYSGDATSLTSGTWTDIDALDFNSKVTVGTTGALNGNDTLNNRILNFAITGLSIEPGETFYIRWQDFNVASSDDGLAIDDFTIVPVGIPSNIPSIQFVPAALNFGDVTVYDSARLRYQVIAANLEDSITIFTFNNVYTLSADSTHFNASAKLPATGGFIDVQFAPTAPGISRDSLFHISGTTSNVVHVTGNGFDFASSIIPIAVARTKAVGEKVTVAGRITVGSELGNPAYIQDSTGGIPVFDYAFANGVTIGDSVIVTGPIGIFNEQKQISGNGIAYIKPDSSKRFITPKPIAINELLINEGLLVTVQNVELVNKAFVFYPQSTEVITAGGIQADLRIDGDTNIPGLAKPQGIASITGVVGRFRSNAQLLPRFSRDIPGAVVPSPPSDSIAKSKTLDVVTWNLEFFGAKKEDYGNEEYGPEDEAQQLVNVKRVLDSLQADVVAVEEVSNDSLFTALIAQLGKYRAICSDRYSYSFDGPSNTFPPQKVCFIYDTATIDVLSARPLFEALYDEARTTNPTLLPGYPGGNPSSFYSSGRLPYLLTVQATIEGVSERISFVGIHGKSGATAADRSRREYDAAVLKDSLDANFPGEQVIILGDLNDDLDQSIATGLETPYASFMNDTIHYSGITKSLSDAGARSTISFSDMIDHQLITDDLREEYIPGSEQVITPFNFITNYASTTSDHLPVIVRYSLQAPRVDFVENSVTLSEDSTTYIAQLTISKKSATGKNIAIALDGEGVYGEDFITEPAAVDSKIILPIAADTTTASFKVIVLNDAIDELAETTTFTILEEGGLTGGDQSVFALTIEDNDIPSIAFAELFASAKEGTGVYNLKLKLSTPVASDQTVTIQVTPGPGAVYGMDYTTEPAVSQQRIQLHVPAGSNEVSVGITPLADGGIEFPLEFISFFLEKTTDGLVLANPRISMFTIIDVKKRQPHIVASPNPTTGNVKLLSKDVDESEVIQAELRGTTGEVLYTGAGTLNDLSVTFTTRLQQNRRGVYTVKLQIDGETILVRILKI</sequence>
<feature type="signal peptide" evidence="1">
    <location>
        <begin position="1"/>
        <end position="20"/>
    </location>
</feature>
<dbReference type="Proteomes" id="UP000190961">
    <property type="component" value="Unassembled WGS sequence"/>
</dbReference>
<feature type="domain" description="Endonuclease/exonuclease/phosphatase" evidence="2">
    <location>
        <begin position="541"/>
        <end position="826"/>
    </location>
</feature>
<keyword evidence="4" id="KW-0269">Exonuclease</keyword>
<keyword evidence="1" id="KW-0732">Signal</keyword>
<dbReference type="RefSeq" id="WP_079686284.1">
    <property type="nucleotide sequence ID" value="NZ_FUZU01000001.1"/>
</dbReference>
<evidence type="ECO:0000256" key="1">
    <source>
        <dbReference type="SAM" id="SignalP"/>
    </source>
</evidence>
<dbReference type="InterPro" id="IPR005135">
    <property type="entry name" value="Endo/exonuclease/phosphatase"/>
</dbReference>
<evidence type="ECO:0000313" key="5">
    <source>
        <dbReference type="Proteomes" id="UP000190961"/>
    </source>
</evidence>
<feature type="chain" id="PRO_5012097735" evidence="1">
    <location>
        <begin position="21"/>
        <end position="1158"/>
    </location>
</feature>
<keyword evidence="4" id="KW-0378">Hydrolase</keyword>
<dbReference type="Pfam" id="PF03372">
    <property type="entry name" value="Exo_endo_phos"/>
    <property type="match status" value="1"/>
</dbReference>
<dbReference type="SUPFAM" id="SSF56219">
    <property type="entry name" value="DNase I-like"/>
    <property type="match status" value="1"/>
</dbReference>
<dbReference type="Gene3D" id="2.60.40.2030">
    <property type="match status" value="2"/>
</dbReference>
<gene>
    <name evidence="4" type="ORF">SAMN05660236_1765</name>
</gene>
<keyword evidence="5" id="KW-1185">Reference proteome</keyword>
<feature type="domain" description="DUF5689" evidence="3">
    <location>
        <begin position="350"/>
        <end position="519"/>
    </location>
</feature>
<dbReference type="SUPFAM" id="SSF141072">
    <property type="entry name" value="CalX-like"/>
    <property type="match status" value="2"/>
</dbReference>
<dbReference type="InterPro" id="IPR043744">
    <property type="entry name" value="DUF5689"/>
</dbReference>
<evidence type="ECO:0000313" key="4">
    <source>
        <dbReference type="EMBL" id="SKC58129.1"/>
    </source>
</evidence>